<protein>
    <submittedName>
        <fullName evidence="1">Uncharacterized protein</fullName>
    </submittedName>
</protein>
<evidence type="ECO:0000313" key="2">
    <source>
        <dbReference type="Proteomes" id="UP000324222"/>
    </source>
</evidence>
<dbReference type="Proteomes" id="UP000324222">
    <property type="component" value="Unassembled WGS sequence"/>
</dbReference>
<gene>
    <name evidence="1" type="ORF">E2C01_082259</name>
</gene>
<sequence>MIYCVAAFVHGGVTKASVDPLPFQPFSSLPIFASLASLPSLLSLSSLISLASLHSLPSLPSLVSEPSLVSLCVSFRRGVGLRCSADVLDAPLHPAEEGKE</sequence>
<name>A0A5B7J3B0_PORTR</name>
<dbReference type="AlphaFoldDB" id="A0A5B7J3B0"/>
<keyword evidence="2" id="KW-1185">Reference proteome</keyword>
<reference evidence="1 2" key="1">
    <citation type="submission" date="2019-05" db="EMBL/GenBank/DDBJ databases">
        <title>Another draft genome of Portunus trituberculatus and its Hox gene families provides insights of decapod evolution.</title>
        <authorList>
            <person name="Jeong J.-H."/>
            <person name="Song I."/>
            <person name="Kim S."/>
            <person name="Choi T."/>
            <person name="Kim D."/>
            <person name="Ryu S."/>
            <person name="Kim W."/>
        </authorList>
    </citation>
    <scope>NUCLEOTIDE SEQUENCE [LARGE SCALE GENOMIC DNA]</scope>
    <source>
        <tissue evidence="1">Muscle</tissue>
    </source>
</reference>
<proteinExistence type="predicted"/>
<evidence type="ECO:0000313" key="1">
    <source>
        <dbReference type="EMBL" id="MPC87398.1"/>
    </source>
</evidence>
<accession>A0A5B7J3B0</accession>
<organism evidence="1 2">
    <name type="scientific">Portunus trituberculatus</name>
    <name type="common">Swimming crab</name>
    <name type="synonym">Neptunus trituberculatus</name>
    <dbReference type="NCBI Taxonomy" id="210409"/>
    <lineage>
        <taxon>Eukaryota</taxon>
        <taxon>Metazoa</taxon>
        <taxon>Ecdysozoa</taxon>
        <taxon>Arthropoda</taxon>
        <taxon>Crustacea</taxon>
        <taxon>Multicrustacea</taxon>
        <taxon>Malacostraca</taxon>
        <taxon>Eumalacostraca</taxon>
        <taxon>Eucarida</taxon>
        <taxon>Decapoda</taxon>
        <taxon>Pleocyemata</taxon>
        <taxon>Brachyura</taxon>
        <taxon>Eubrachyura</taxon>
        <taxon>Portunoidea</taxon>
        <taxon>Portunidae</taxon>
        <taxon>Portuninae</taxon>
        <taxon>Portunus</taxon>
    </lineage>
</organism>
<dbReference type="EMBL" id="VSRR010074393">
    <property type="protein sequence ID" value="MPC87398.1"/>
    <property type="molecule type" value="Genomic_DNA"/>
</dbReference>
<comment type="caution">
    <text evidence="1">The sequence shown here is derived from an EMBL/GenBank/DDBJ whole genome shotgun (WGS) entry which is preliminary data.</text>
</comment>